<evidence type="ECO:0000313" key="3">
    <source>
        <dbReference type="Proteomes" id="UP000298390"/>
    </source>
</evidence>
<dbReference type="EMBL" id="SEKV01000343">
    <property type="protein sequence ID" value="TFY58710.1"/>
    <property type="molecule type" value="Genomic_DNA"/>
</dbReference>
<feature type="compositionally biased region" description="Low complexity" evidence="1">
    <location>
        <begin position="486"/>
        <end position="497"/>
    </location>
</feature>
<organism evidence="2 3">
    <name type="scientific">Rhodofomes roseus</name>
    <dbReference type="NCBI Taxonomy" id="34475"/>
    <lineage>
        <taxon>Eukaryota</taxon>
        <taxon>Fungi</taxon>
        <taxon>Dikarya</taxon>
        <taxon>Basidiomycota</taxon>
        <taxon>Agaricomycotina</taxon>
        <taxon>Agaricomycetes</taxon>
        <taxon>Polyporales</taxon>
        <taxon>Rhodofomes</taxon>
    </lineage>
</organism>
<dbReference type="AlphaFoldDB" id="A0A4Y9Y9K7"/>
<feature type="region of interest" description="Disordered" evidence="1">
    <location>
        <begin position="442"/>
        <end position="461"/>
    </location>
</feature>
<evidence type="ECO:0000256" key="1">
    <source>
        <dbReference type="SAM" id="MobiDB-lite"/>
    </source>
</evidence>
<comment type="caution">
    <text evidence="2">The sequence shown here is derived from an EMBL/GenBank/DDBJ whole genome shotgun (WGS) entry which is preliminary data.</text>
</comment>
<dbReference type="Proteomes" id="UP000298390">
    <property type="component" value="Unassembled WGS sequence"/>
</dbReference>
<reference evidence="2 3" key="1">
    <citation type="submission" date="2019-01" db="EMBL/GenBank/DDBJ databases">
        <title>Genome sequencing of the rare red list fungi Fomitopsis rosea.</title>
        <authorList>
            <person name="Buettner E."/>
            <person name="Kellner H."/>
        </authorList>
    </citation>
    <scope>NUCLEOTIDE SEQUENCE [LARGE SCALE GENOMIC DNA]</scope>
    <source>
        <strain evidence="2 3">DSM 105464</strain>
    </source>
</reference>
<feature type="compositionally biased region" description="Basic residues" evidence="1">
    <location>
        <begin position="95"/>
        <end position="105"/>
    </location>
</feature>
<protein>
    <submittedName>
        <fullName evidence="2">Uncharacterized protein</fullName>
    </submittedName>
</protein>
<sequence>MSPTRTPSFLDIMNSKRKRKSQPVTAQLAREETRRGFRPSTDAKSSASKKRARDLRSASPDDELRNRSLSDSPPHKRMKKTVLPHKARSASTRLASRKPPARTTRHVSAGKQAPKIEETQIGGFIFVPSGINRLKPVGRQVLRLPGIKDLEVCRAPTQKSSTIALLDDRGFVLYTHRFPMSLRSDYTQEDYDKLFRHGLPSLFRTLDYVATVDSESAADDSKGKSKRAVVGVDVGYHWDVLTKDNRTLVLKNARATDPIDYSLMRSAAIGNGKWKEKFIYIGLHRRLSKRQVERMVRYEKADRLHDFIALRARDPYVDSDGDFSTSELDTDTNLAGLEESDMEGNHSEGNDSDESEVALNRLKRPKRVIHSDSDADEALDDGTAEDYKRSGDSGTEEEESEMSVALRSLVRRRGSVATSIASSIDEHELDTRFSSFTLGNAGASSTLPSLSNQDAADQGAEIASEAMPVVTPEPPAATESVLALDSQPIASSSSQPPLTQRRATLNSARIPVPRRNPYA</sequence>
<gene>
    <name evidence="2" type="ORF">EVJ58_g6249</name>
</gene>
<feature type="compositionally biased region" description="Basic residues" evidence="1">
    <location>
        <begin position="75"/>
        <end position="88"/>
    </location>
</feature>
<evidence type="ECO:0000313" key="2">
    <source>
        <dbReference type="EMBL" id="TFY58710.1"/>
    </source>
</evidence>
<accession>A0A4Y9Y9K7</accession>
<proteinExistence type="predicted"/>
<feature type="region of interest" description="Disordered" evidence="1">
    <location>
        <begin position="1"/>
        <end position="112"/>
    </location>
</feature>
<feature type="compositionally biased region" description="Acidic residues" evidence="1">
    <location>
        <begin position="374"/>
        <end position="384"/>
    </location>
</feature>
<name>A0A4Y9Y9K7_9APHY</name>
<feature type="region of interest" description="Disordered" evidence="1">
    <location>
        <begin position="483"/>
        <end position="519"/>
    </location>
</feature>
<feature type="compositionally biased region" description="Polar residues" evidence="1">
    <location>
        <begin position="442"/>
        <end position="455"/>
    </location>
</feature>
<feature type="region of interest" description="Disordered" evidence="1">
    <location>
        <begin position="362"/>
        <end position="403"/>
    </location>
</feature>